<dbReference type="GO" id="GO:0003677">
    <property type="term" value="F:DNA binding"/>
    <property type="evidence" value="ECO:0007669"/>
    <property type="project" value="UniProtKB-KW"/>
</dbReference>
<dbReference type="Gene3D" id="1.10.10.10">
    <property type="entry name" value="Winged helix-like DNA-binding domain superfamily/Winged helix DNA-binding domain"/>
    <property type="match status" value="1"/>
</dbReference>
<dbReference type="Proteomes" id="UP000184290">
    <property type="component" value="Unassembled WGS sequence"/>
</dbReference>
<sequence length="232" mass="26058">MLETTLPEHAAPARSTAASTAFAAIRRDILSGALEPGRKLRIDGLCKAYGATINPVREALNRLTSEGLVTQEDQRGFTVAPISLEDWRDVVRARCLMEGCALGEAIRNRDEAWEERVVVALHWLSRTRHWSADEKTANPEWGPRHNAFHDALLSACGSQIMLAYCRELRERADRYRHIASTNFKRRDSLDEHRAIADAAMAGDTELAVARLTQHYMTTFAVIERYFGRDPAA</sequence>
<dbReference type="EMBL" id="FQZC01000002">
    <property type="protein sequence ID" value="SHJ12652.1"/>
    <property type="molecule type" value="Genomic_DNA"/>
</dbReference>
<evidence type="ECO:0000313" key="5">
    <source>
        <dbReference type="EMBL" id="SHJ12652.1"/>
    </source>
</evidence>
<dbReference type="PROSITE" id="PS50949">
    <property type="entry name" value="HTH_GNTR"/>
    <property type="match status" value="1"/>
</dbReference>
<dbReference type="SMART" id="SM00345">
    <property type="entry name" value="HTH_GNTR"/>
    <property type="match status" value="1"/>
</dbReference>
<accession>A0ABY1IG21</accession>
<reference evidence="5 6" key="1">
    <citation type="submission" date="2016-11" db="EMBL/GenBank/DDBJ databases">
        <authorList>
            <person name="Varghese N."/>
            <person name="Submissions S."/>
        </authorList>
    </citation>
    <scope>NUCLEOTIDE SEQUENCE [LARGE SCALE GENOMIC DNA]</scope>
    <source>
        <strain evidence="5 6">DSM 21988</strain>
    </source>
</reference>
<evidence type="ECO:0000256" key="2">
    <source>
        <dbReference type="ARBA" id="ARBA00023125"/>
    </source>
</evidence>
<evidence type="ECO:0000313" key="6">
    <source>
        <dbReference type="Proteomes" id="UP000184290"/>
    </source>
</evidence>
<dbReference type="SMART" id="SM00895">
    <property type="entry name" value="FCD"/>
    <property type="match status" value="1"/>
</dbReference>
<dbReference type="Pfam" id="PF07729">
    <property type="entry name" value="FCD"/>
    <property type="match status" value="1"/>
</dbReference>
<dbReference type="InterPro" id="IPR011711">
    <property type="entry name" value="GntR_C"/>
</dbReference>
<organism evidence="5 6">
    <name type="scientific">Aureimonas altamirensis DSM 21988</name>
    <dbReference type="NCBI Taxonomy" id="1121026"/>
    <lineage>
        <taxon>Bacteria</taxon>
        <taxon>Pseudomonadati</taxon>
        <taxon>Pseudomonadota</taxon>
        <taxon>Alphaproteobacteria</taxon>
        <taxon>Hyphomicrobiales</taxon>
        <taxon>Aurantimonadaceae</taxon>
        <taxon>Aureimonas</taxon>
    </lineage>
</organism>
<protein>
    <submittedName>
        <fullName evidence="5">DNA-binding transcriptional regulator, GntR family</fullName>
    </submittedName>
</protein>
<dbReference type="InterPro" id="IPR000524">
    <property type="entry name" value="Tscrpt_reg_HTH_GntR"/>
</dbReference>
<keyword evidence="1" id="KW-0805">Transcription regulation</keyword>
<dbReference type="RefSeq" id="WP_060604500.1">
    <property type="nucleotide sequence ID" value="NZ_FQZC01000002.1"/>
</dbReference>
<keyword evidence="2 5" id="KW-0238">DNA-binding</keyword>
<dbReference type="SUPFAM" id="SSF46785">
    <property type="entry name" value="Winged helix' DNA-binding domain"/>
    <property type="match status" value="1"/>
</dbReference>
<feature type="domain" description="HTH gntR-type" evidence="4">
    <location>
        <begin position="15"/>
        <end position="82"/>
    </location>
</feature>
<dbReference type="SUPFAM" id="SSF48008">
    <property type="entry name" value="GntR ligand-binding domain-like"/>
    <property type="match status" value="1"/>
</dbReference>
<dbReference type="InterPro" id="IPR036390">
    <property type="entry name" value="WH_DNA-bd_sf"/>
</dbReference>
<comment type="caution">
    <text evidence="5">The sequence shown here is derived from an EMBL/GenBank/DDBJ whole genome shotgun (WGS) entry which is preliminary data.</text>
</comment>
<keyword evidence="6" id="KW-1185">Reference proteome</keyword>
<evidence type="ECO:0000256" key="1">
    <source>
        <dbReference type="ARBA" id="ARBA00023015"/>
    </source>
</evidence>
<keyword evidence="3" id="KW-0804">Transcription</keyword>
<dbReference type="InterPro" id="IPR036388">
    <property type="entry name" value="WH-like_DNA-bd_sf"/>
</dbReference>
<dbReference type="PANTHER" id="PTHR43537:SF20">
    <property type="entry name" value="HTH-TYPE TRANSCRIPTIONAL REPRESSOR GLAR"/>
    <property type="match status" value="1"/>
</dbReference>
<evidence type="ECO:0000256" key="3">
    <source>
        <dbReference type="ARBA" id="ARBA00023163"/>
    </source>
</evidence>
<dbReference type="Pfam" id="PF00392">
    <property type="entry name" value="GntR"/>
    <property type="match status" value="1"/>
</dbReference>
<dbReference type="InterPro" id="IPR008920">
    <property type="entry name" value="TF_FadR/GntR_C"/>
</dbReference>
<proteinExistence type="predicted"/>
<name>A0ABY1IG21_9HYPH</name>
<gene>
    <name evidence="5" type="ORF">SAMN02745911_1751</name>
</gene>
<dbReference type="PANTHER" id="PTHR43537">
    <property type="entry name" value="TRANSCRIPTIONAL REGULATOR, GNTR FAMILY"/>
    <property type="match status" value="1"/>
</dbReference>
<evidence type="ECO:0000259" key="4">
    <source>
        <dbReference type="PROSITE" id="PS50949"/>
    </source>
</evidence>
<dbReference type="Gene3D" id="1.20.120.530">
    <property type="entry name" value="GntR ligand-binding domain-like"/>
    <property type="match status" value="1"/>
</dbReference>